<dbReference type="STRING" id="1764295.A0A5B8MG57"/>
<name>A0A5B8MG57_9CHLO</name>
<dbReference type="PANTHER" id="PTHR13395:SF6">
    <property type="entry name" value="SISTER CHROMATID COHESION PROTEIN DCC1"/>
    <property type="match status" value="1"/>
</dbReference>
<dbReference type="InterPro" id="IPR019128">
    <property type="entry name" value="Dcc1"/>
</dbReference>
<reference evidence="4 5" key="1">
    <citation type="submission" date="2018-07" db="EMBL/GenBank/DDBJ databases">
        <title>The complete nuclear genome of the prasinophyte Chloropicon primus (CCMP1205).</title>
        <authorList>
            <person name="Pombert J.-F."/>
            <person name="Otis C."/>
            <person name="Turmel M."/>
            <person name="Lemieux C."/>
        </authorList>
    </citation>
    <scope>NUCLEOTIDE SEQUENCE [LARGE SCALE GENOMIC DNA]</scope>
    <source>
        <strain evidence="4 5">CCMP1205</strain>
    </source>
</reference>
<evidence type="ECO:0000256" key="1">
    <source>
        <dbReference type="ARBA" id="ARBA00007017"/>
    </source>
</evidence>
<organism evidence="4 5">
    <name type="scientific">Chloropicon primus</name>
    <dbReference type="NCBI Taxonomy" id="1764295"/>
    <lineage>
        <taxon>Eukaryota</taxon>
        <taxon>Viridiplantae</taxon>
        <taxon>Chlorophyta</taxon>
        <taxon>Chloropicophyceae</taxon>
        <taxon>Chloropicales</taxon>
        <taxon>Chloropicaceae</taxon>
        <taxon>Chloropicon</taxon>
    </lineage>
</organism>
<evidence type="ECO:0000313" key="4">
    <source>
        <dbReference type="EMBL" id="QDZ18645.1"/>
    </source>
</evidence>
<dbReference type="GO" id="GO:0031390">
    <property type="term" value="C:Ctf18 RFC-like complex"/>
    <property type="evidence" value="ECO:0007669"/>
    <property type="project" value="InterPro"/>
</dbReference>
<accession>A0A5B8MG57</accession>
<feature type="region of interest" description="Disordered" evidence="3">
    <location>
        <begin position="117"/>
        <end position="148"/>
    </location>
</feature>
<gene>
    <name evidence="4" type="ORF">A3770_02p11630</name>
</gene>
<dbReference type="Pfam" id="PF09724">
    <property type="entry name" value="Dcc1"/>
    <property type="match status" value="1"/>
</dbReference>
<dbReference type="GO" id="GO:0000785">
    <property type="term" value="C:chromatin"/>
    <property type="evidence" value="ECO:0007669"/>
    <property type="project" value="TreeGrafter"/>
</dbReference>
<evidence type="ECO:0000313" key="5">
    <source>
        <dbReference type="Proteomes" id="UP000316726"/>
    </source>
</evidence>
<dbReference type="OrthoDB" id="5199543at2759"/>
<comment type="similarity">
    <text evidence="1">Belongs to the DCC1 family.</text>
</comment>
<dbReference type="EMBL" id="CP031035">
    <property type="protein sequence ID" value="QDZ18645.1"/>
    <property type="molecule type" value="Genomic_DNA"/>
</dbReference>
<keyword evidence="2" id="KW-0235">DNA replication</keyword>
<evidence type="ECO:0000256" key="2">
    <source>
        <dbReference type="ARBA" id="ARBA00022705"/>
    </source>
</evidence>
<dbReference type="GO" id="GO:0034088">
    <property type="term" value="P:maintenance of mitotic sister chromatid cohesion"/>
    <property type="evidence" value="ECO:0007669"/>
    <property type="project" value="TreeGrafter"/>
</dbReference>
<dbReference type="GO" id="GO:0000775">
    <property type="term" value="C:chromosome, centromeric region"/>
    <property type="evidence" value="ECO:0007669"/>
    <property type="project" value="TreeGrafter"/>
</dbReference>
<dbReference type="PANTHER" id="PTHR13395">
    <property type="entry name" value="SISTER CHROMATID COHESION PROTEIN DCC1-RELATED"/>
    <property type="match status" value="1"/>
</dbReference>
<protein>
    <submittedName>
        <fullName evidence="4">Putative sister chromatid cohesion protein Dcc1</fullName>
    </submittedName>
</protein>
<sequence>MAGDDEGTAGPGSVLPMKRKAEGAPQEGEEAAGVRPKDESLTLSFEEQETKGIKLLEIGSDEMLRCLQEGGAVIKASEPDEKVVLCTVDKTFAVRVVETSNSVFLVEDGDSKCFKPAEGRAEGDAVGSPGGTPGPMTQMASASARSSPPGGLKVCTIVSENWEIEEIAPDFKMLDELLGAGDDGDLGGSGQAGGEDPIVGHTLEELVDMVQGSESEILEELQRRGDAMQVGDRWVRVTEASASALIDVLVSKVSENGWGWGELPLERVLACMEEEEFRRETTLHVIRVLGTAPMFLGSVTEGTVGSIVEKKLCVHYARKLLRKKAYSKLEPFMEEWSNTVPVGMEVSAEMLEGLALQDDSGAVVFFDKLPRDPKGRFDLLFRVRPRWKAAELRAWLEGLTISPGKQVDDVLEDHLHSYHPQGSADNPLMYVRKII</sequence>
<dbReference type="GO" id="GO:0006260">
    <property type="term" value="P:DNA replication"/>
    <property type="evidence" value="ECO:0007669"/>
    <property type="project" value="UniProtKB-KW"/>
</dbReference>
<proteinExistence type="inferred from homology"/>
<feature type="region of interest" description="Disordered" evidence="3">
    <location>
        <begin position="1"/>
        <end position="46"/>
    </location>
</feature>
<dbReference type="AlphaFoldDB" id="A0A5B8MG57"/>
<evidence type="ECO:0000256" key="3">
    <source>
        <dbReference type="SAM" id="MobiDB-lite"/>
    </source>
</evidence>
<dbReference type="Proteomes" id="UP000316726">
    <property type="component" value="Chromosome 2"/>
</dbReference>
<keyword evidence="5" id="KW-1185">Reference proteome</keyword>